<keyword evidence="2" id="KW-1185">Reference proteome</keyword>
<dbReference type="Proteomes" id="UP001054837">
    <property type="component" value="Unassembled WGS sequence"/>
</dbReference>
<proteinExistence type="predicted"/>
<organism evidence="1 2">
    <name type="scientific">Caerostris darwini</name>
    <dbReference type="NCBI Taxonomy" id="1538125"/>
    <lineage>
        <taxon>Eukaryota</taxon>
        <taxon>Metazoa</taxon>
        <taxon>Ecdysozoa</taxon>
        <taxon>Arthropoda</taxon>
        <taxon>Chelicerata</taxon>
        <taxon>Arachnida</taxon>
        <taxon>Araneae</taxon>
        <taxon>Araneomorphae</taxon>
        <taxon>Entelegynae</taxon>
        <taxon>Araneoidea</taxon>
        <taxon>Araneidae</taxon>
        <taxon>Caerostris</taxon>
    </lineage>
</organism>
<sequence>MGKAHITEESRRTKQAFFLQEVENVRNGISNDWRVLAIPATLLLLKRKKKKKVVTLINNAFSFRHRRGNPCHFALQTNYADPSAAASGA</sequence>
<evidence type="ECO:0000313" key="2">
    <source>
        <dbReference type="Proteomes" id="UP001054837"/>
    </source>
</evidence>
<dbReference type="AlphaFoldDB" id="A0AAV4U9C6"/>
<dbReference type="EMBL" id="BPLQ01010914">
    <property type="protein sequence ID" value="GIY54367.1"/>
    <property type="molecule type" value="Genomic_DNA"/>
</dbReference>
<name>A0AAV4U9C6_9ARAC</name>
<comment type="caution">
    <text evidence="1">The sequence shown here is derived from an EMBL/GenBank/DDBJ whole genome shotgun (WGS) entry which is preliminary data.</text>
</comment>
<evidence type="ECO:0000313" key="1">
    <source>
        <dbReference type="EMBL" id="GIY54367.1"/>
    </source>
</evidence>
<reference evidence="1 2" key="1">
    <citation type="submission" date="2021-06" db="EMBL/GenBank/DDBJ databases">
        <title>Caerostris darwini draft genome.</title>
        <authorList>
            <person name="Kono N."/>
            <person name="Arakawa K."/>
        </authorList>
    </citation>
    <scope>NUCLEOTIDE SEQUENCE [LARGE SCALE GENOMIC DNA]</scope>
</reference>
<accession>A0AAV4U9C6</accession>
<protein>
    <submittedName>
        <fullName evidence="1">Uncharacterized protein</fullName>
    </submittedName>
</protein>
<gene>
    <name evidence="1" type="ORF">CDAR_217651</name>
</gene>